<dbReference type="OMA" id="KYFLQCV"/>
<dbReference type="eggNOG" id="KOG4732">
    <property type="taxonomic scope" value="Eukaryota"/>
</dbReference>
<evidence type="ECO:0000256" key="3">
    <source>
        <dbReference type="ARBA" id="ARBA00023163"/>
    </source>
</evidence>
<dbReference type="InParanoid" id="W5NBV1"/>
<dbReference type="eggNOG" id="KOG1894">
    <property type="taxonomic scope" value="Eukaryota"/>
</dbReference>
<evidence type="ECO:0000256" key="5">
    <source>
        <dbReference type="SAM" id="MobiDB-lite"/>
    </source>
</evidence>
<dbReference type="Pfam" id="PF08621">
    <property type="entry name" value="RPAP1_N"/>
    <property type="match status" value="1"/>
</dbReference>
<evidence type="ECO:0000259" key="8">
    <source>
        <dbReference type="Pfam" id="PF25766"/>
    </source>
</evidence>
<dbReference type="Pfam" id="PF25766">
    <property type="entry name" value="TPR_RPAP1"/>
    <property type="match status" value="1"/>
</dbReference>
<evidence type="ECO:0000256" key="1">
    <source>
        <dbReference type="ARBA" id="ARBA00004123"/>
    </source>
</evidence>
<dbReference type="PANTHER" id="PTHR21483">
    <property type="entry name" value="RNA POLYMERASE II-ASSOCIATED PROTEIN 1"/>
    <property type="match status" value="1"/>
</dbReference>
<feature type="region of interest" description="Disordered" evidence="5">
    <location>
        <begin position="25"/>
        <end position="98"/>
    </location>
</feature>
<feature type="domain" description="RPAP1 N-terminal" evidence="7">
    <location>
        <begin position="222"/>
        <end position="265"/>
    </location>
</feature>
<dbReference type="HOGENOM" id="CLU_005296_1_0_1"/>
<dbReference type="GeneTree" id="ENSGT00390000007594"/>
<dbReference type="InterPro" id="IPR057989">
    <property type="entry name" value="TPR_RPAP1/MINIYO-like"/>
</dbReference>
<evidence type="ECO:0000313" key="10">
    <source>
        <dbReference type="Proteomes" id="UP000018468"/>
    </source>
</evidence>
<dbReference type="GO" id="GO:0006366">
    <property type="term" value="P:transcription by RNA polymerase II"/>
    <property type="evidence" value="ECO:0007669"/>
    <property type="project" value="InterPro"/>
</dbReference>
<proteinExistence type="inferred from homology"/>
<reference evidence="10" key="1">
    <citation type="submission" date="2011-12" db="EMBL/GenBank/DDBJ databases">
        <title>The Draft Genome of Lepisosteus oculatus.</title>
        <authorList>
            <consortium name="The Broad Institute Genome Assembly &amp; Analysis Group"/>
            <consortium name="Computational R&amp;D Group"/>
            <consortium name="and Sequencing Platform"/>
            <person name="Di Palma F."/>
            <person name="Alfoldi J."/>
            <person name="Johnson J."/>
            <person name="Berlin A."/>
            <person name="Gnerre S."/>
            <person name="Jaffe D."/>
            <person name="MacCallum I."/>
            <person name="Young S."/>
            <person name="Walker B.J."/>
            <person name="Lander E.S."/>
            <person name="Lindblad-Toh K."/>
        </authorList>
    </citation>
    <scope>NUCLEOTIDE SEQUENCE [LARGE SCALE GENOMIC DNA]</scope>
</reference>
<keyword evidence="3" id="KW-0804">Transcription</keyword>
<dbReference type="Bgee" id="ENSLOCG00000014706">
    <property type="expression patterns" value="Expressed in muscle tissue and 13 other cell types or tissues"/>
</dbReference>
<evidence type="ECO:0000256" key="4">
    <source>
        <dbReference type="ARBA" id="ARBA00023242"/>
    </source>
</evidence>
<dbReference type="OrthoDB" id="348201at2759"/>
<dbReference type="InterPro" id="IPR039913">
    <property type="entry name" value="RPAP1/Rba50"/>
</dbReference>
<sequence length="1410" mass="156115">MLGRPKPGDSEEDLLRYQRQFLALGAEPAVRVGHRPDKRRGPPGAGVKSPETGATPRDIVSIPDLPDQLPTLTPAPPKKSRLRSERVHFEDEDPESRLDRHDRHVTAVLSKIVERDTSLIPVCLPEVTGAAFPKVFHRSEVKDEAPRPIGRKSIFAQKIAARKAKEESLPAHLGSTGQRVDLPQAVPMETEQPNAPIVETVQRSSLVTGQGLGNTDSSLEVRRIHEENEARLKGMSEAEILEERRKLLSQLDPRLVDFVRSRRNQGGPAPAAPTSPLWAEGPANQGRTDTQADAVESIPGEEQAGMETEEDEQDLESEPEPAITVAELPVKPQKEWIHMDKLEPEKLEWLRDLPAPRKRRTKEAMLARFDFSGVLIPPTEDLPTHLGLHHHGADPELAGYSLQELFLLSRSQVTQQRCLALTTLARVLHKARAGSFASSLKGSVLRALLDAGLLFLLRFSLDDSAEGVMAAAVHGLWALLVAPGDEECLDRTFSWLHGAPTFPFLPSTQEEEEEEEEEESGQQRPKETAEKKEEEKPDHDVARVDVVKGLLKMKLLGRLRYILEVVRPAPRVVRDALEILIRLARHSPSAASQVLDCPRLMETVMQEFLPCSWSAPPPTLERPHGLPVAAAMKLVRILASSGRHACARLLNKLGARERLSRFLAVEPEELLLEPGEALRLGTEALRLWSVAAGYGQACDLYRDLYPILVKALQSVPRMVSQKPPGDSLCNLNLQRAEALITLLTNVTHTAGCHQELQADLASSPEGQHLPPPPVEWSHVTGLRPFVEGLLKACVKGLADPAQREAVLSLVPSHLVYLGAFYTQLRRQGSFRPVDCLQEMEVLTSEILLPLLSHQAVRSMIDKLKSCSVLCNPTSCSPGSETVPNLPGLALSEGKPPLIMADASSPFPFLTGLCYLLNAMTSTHRGLTDKFSALLLSDVLIGYLHSSCQAMAALSLSNAWLLRHEYHLLYLLLKIAYKLVPVNSEVSKHAALYHQVAMAMVTRLLPGSEYLVHDLLSTVIFNHDFVPEGRCGGPEAADLSQLLQLQDISPSHPSHGALLRDACAQLPSVRGCYLTHLAHLEPSVLRSRDSYLGCTPYVSSQLLPELTGPVLPSDWAFLPLVSLYERNGKEESGGRPVETAPTNSIESATHCLQWLLVLETWREGALKAVPPAAKLCRLACVFLCSSDLFLERPVQHYTWGLLHALCRPTQQEALDLGVPLPGLASFHDLYSALLTQFEGVSFGDPLFGCFLLLPLQRRFSVALRLAVFGEHVGLLRSLGVTLQQLPVPLERFTSPPEESVSLLRMYFRTLVTGTLRRVWCPVLYVVALAHLNAFIFSQDLAPQEVDAARRSLLRKTYYLTDETLKNHLLLFKLPKRESELGFEMYDRLPSVRERRLESVLKREESSEGERA</sequence>
<dbReference type="InterPro" id="IPR013930">
    <property type="entry name" value="RPAP1_N"/>
</dbReference>
<dbReference type="Ensembl" id="ENSLOCT00000018142.1">
    <property type="protein sequence ID" value="ENSLOCP00000018110.1"/>
    <property type="gene ID" value="ENSLOCG00000014706.1"/>
</dbReference>
<organism evidence="9 10">
    <name type="scientific">Lepisosteus oculatus</name>
    <name type="common">Spotted gar</name>
    <dbReference type="NCBI Taxonomy" id="7918"/>
    <lineage>
        <taxon>Eukaryota</taxon>
        <taxon>Metazoa</taxon>
        <taxon>Chordata</taxon>
        <taxon>Craniata</taxon>
        <taxon>Vertebrata</taxon>
        <taxon>Euteleostomi</taxon>
        <taxon>Actinopterygii</taxon>
        <taxon>Neopterygii</taxon>
        <taxon>Holostei</taxon>
        <taxon>Semionotiformes</taxon>
        <taxon>Lepisosteidae</taxon>
        <taxon>Lepisosteus</taxon>
    </lineage>
</organism>
<dbReference type="PANTHER" id="PTHR21483:SF18">
    <property type="entry name" value="RNA POLYMERASE II-ASSOCIATED PROTEIN 1"/>
    <property type="match status" value="1"/>
</dbReference>
<dbReference type="CTD" id="26015"/>
<dbReference type="Pfam" id="PF08620">
    <property type="entry name" value="RPAP1_C"/>
    <property type="match status" value="1"/>
</dbReference>
<dbReference type="Proteomes" id="UP000018468">
    <property type="component" value="Unassembled WGS sequence"/>
</dbReference>
<dbReference type="STRING" id="7918.ENSLOCP00000018110"/>
<feature type="region of interest" description="Disordered" evidence="5">
    <location>
        <begin position="261"/>
        <end position="291"/>
    </location>
</feature>
<protein>
    <submittedName>
        <fullName evidence="9">RNA polymerase II associated protein 1</fullName>
    </submittedName>
</protein>
<feature type="compositionally biased region" description="Basic and acidic residues" evidence="5">
    <location>
        <begin position="524"/>
        <end position="539"/>
    </location>
</feature>
<evidence type="ECO:0000259" key="7">
    <source>
        <dbReference type="Pfam" id="PF08621"/>
    </source>
</evidence>
<feature type="domain" description="RPAP1/MINIYO-like TPR repeats" evidence="8">
    <location>
        <begin position="1116"/>
        <end position="1339"/>
    </location>
</feature>
<feature type="compositionally biased region" description="Low complexity" evidence="5">
    <location>
        <begin position="63"/>
        <end position="72"/>
    </location>
</feature>
<reference evidence="9" key="2">
    <citation type="submission" date="2025-08" db="UniProtKB">
        <authorList>
            <consortium name="Ensembl"/>
        </authorList>
    </citation>
    <scope>IDENTIFICATION</scope>
</reference>
<dbReference type="GeneID" id="102695045"/>
<dbReference type="KEGG" id="loc:102695045"/>
<dbReference type="InterPro" id="IPR013929">
    <property type="entry name" value="RPAP1_C"/>
</dbReference>
<feature type="compositionally biased region" description="Basic and acidic residues" evidence="5">
    <location>
        <begin position="82"/>
        <end position="98"/>
    </location>
</feature>
<accession>W5NBV1</accession>
<reference evidence="9" key="3">
    <citation type="submission" date="2025-09" db="UniProtKB">
        <authorList>
            <consortium name="Ensembl"/>
        </authorList>
    </citation>
    <scope>IDENTIFICATION</scope>
</reference>
<comment type="subcellular location">
    <subcellularLocation>
        <location evidence="1">Nucleus</location>
    </subcellularLocation>
</comment>
<feature type="region of interest" description="Disordered" evidence="5">
    <location>
        <begin position="500"/>
        <end position="539"/>
    </location>
</feature>
<feature type="domain" description="RPAP1 C-terminal" evidence="6">
    <location>
        <begin position="367"/>
        <end position="431"/>
    </location>
</feature>
<comment type="similarity">
    <text evidence="2">Belongs to the RPAP1 family.</text>
</comment>
<name>W5NBV1_LEPOC</name>
<evidence type="ECO:0000256" key="2">
    <source>
        <dbReference type="ARBA" id="ARBA00009953"/>
    </source>
</evidence>
<evidence type="ECO:0000259" key="6">
    <source>
        <dbReference type="Pfam" id="PF08620"/>
    </source>
</evidence>
<evidence type="ECO:0000313" key="9">
    <source>
        <dbReference type="Ensembl" id="ENSLOCP00000018110.1"/>
    </source>
</evidence>
<keyword evidence="10" id="KW-1185">Reference proteome</keyword>
<feature type="compositionally biased region" description="Acidic residues" evidence="5">
    <location>
        <begin position="509"/>
        <end position="520"/>
    </location>
</feature>
<keyword evidence="4" id="KW-0539">Nucleus</keyword>